<reference evidence="1" key="1">
    <citation type="submission" date="2017-12" db="EMBL/GenBank/DDBJ databases">
        <title>Genome Sequencing Reveals a Rich Biosynthetic Potential.</title>
        <authorList>
            <person name="Bertrand R.L."/>
            <person name="Abdel-Hameed M.E."/>
            <person name="Sorensen J.L."/>
        </authorList>
    </citation>
    <scope>NUCLEOTIDE SEQUENCE</scope>
</reference>
<dbReference type="AlphaFoldDB" id="A0A2K9YEK3"/>
<sequence>MRVLSSPLFLLDDTQPQLRASITLLDHSACPPLPGYGSLPSINVSQAGNVTIASQTTYVSATQTGLLLAIESSAGIVAPLSTGASVTSEPRCTKIRGQTLTDYKPSTYVFPPTLLSPGDNRFFAFGFVRSGGQVLQITISGRPPSSPDRPESYISLANEVFIEGDLKNIVYFRVKEPIWVKIRLGITPGSGAFSYQLDLFQIDVIV</sequence>
<protein>
    <submittedName>
        <fullName evidence="1">Uncharacterized protein</fullName>
    </submittedName>
</protein>
<proteinExistence type="predicted"/>
<dbReference type="EMBL" id="MG777503">
    <property type="protein sequence ID" value="AUW31281.1"/>
    <property type="molecule type" value="Genomic_DNA"/>
</dbReference>
<organism evidence="1">
    <name type="scientific">Cladonia uncialis subsp. uncialis</name>
    <dbReference type="NCBI Taxonomy" id="180999"/>
    <lineage>
        <taxon>Eukaryota</taxon>
        <taxon>Fungi</taxon>
        <taxon>Dikarya</taxon>
        <taxon>Ascomycota</taxon>
        <taxon>Pezizomycotina</taxon>
        <taxon>Lecanoromycetes</taxon>
        <taxon>OSLEUM clade</taxon>
        <taxon>Lecanoromycetidae</taxon>
        <taxon>Lecanorales</taxon>
        <taxon>Lecanorineae</taxon>
        <taxon>Cladoniaceae</taxon>
        <taxon>Cladonia</taxon>
    </lineage>
</organism>
<accession>A0A2K9YEK3</accession>
<evidence type="ECO:0000313" key="1">
    <source>
        <dbReference type="EMBL" id="AUW31281.1"/>
    </source>
</evidence>
<name>A0A2K9YEK3_CLAUC</name>